<gene>
    <name evidence="3" type="ORF">NB645_08915</name>
</gene>
<feature type="domain" description="Prephenate/arogenate dehydrogenase" evidence="2">
    <location>
        <begin position="5"/>
        <end position="293"/>
    </location>
</feature>
<keyword evidence="4" id="KW-1185">Reference proteome</keyword>
<dbReference type="InterPro" id="IPR046825">
    <property type="entry name" value="PDH_C"/>
</dbReference>
<dbReference type="PROSITE" id="PS51176">
    <property type="entry name" value="PDH_ADH"/>
    <property type="match status" value="1"/>
</dbReference>
<dbReference type="InterPro" id="IPR008927">
    <property type="entry name" value="6-PGluconate_DH-like_C_sf"/>
</dbReference>
<dbReference type="SUPFAM" id="SSF48179">
    <property type="entry name" value="6-phosphogluconate dehydrogenase C-terminal domain-like"/>
    <property type="match status" value="1"/>
</dbReference>
<dbReference type="SUPFAM" id="SSF51735">
    <property type="entry name" value="NAD(P)-binding Rossmann-fold domains"/>
    <property type="match status" value="1"/>
</dbReference>
<evidence type="ECO:0000313" key="3">
    <source>
        <dbReference type="EMBL" id="WAV96908.1"/>
    </source>
</evidence>
<reference evidence="3" key="1">
    <citation type="journal article" date="2022" name="Front. Microbiol.">
        <title>New perspectives on an old grouping: The genomic and phenotypic variability of Oxalobacter formigenes and the implications for calcium oxalate stone prevention.</title>
        <authorList>
            <person name="Chmiel J.A."/>
            <person name="Carr C."/>
            <person name="Stuivenberg G.A."/>
            <person name="Venema R."/>
            <person name="Chanyi R.M."/>
            <person name="Al K.F."/>
            <person name="Giguere D."/>
            <person name="Say H."/>
            <person name="Akouris P.P."/>
            <person name="Dominguez Romero S.A."/>
            <person name="Kwong A."/>
            <person name="Tai V."/>
            <person name="Koval S.F."/>
            <person name="Razvi H."/>
            <person name="Bjazevic J."/>
            <person name="Burton J.P."/>
        </authorList>
    </citation>
    <scope>NUCLEOTIDE SEQUENCE</scope>
    <source>
        <strain evidence="3">HOxNP-1</strain>
    </source>
</reference>
<dbReference type="InterPro" id="IPR003099">
    <property type="entry name" value="Prephen_DH"/>
</dbReference>
<dbReference type="PANTHER" id="PTHR21363">
    <property type="entry name" value="PREPHENATE DEHYDROGENASE"/>
    <property type="match status" value="1"/>
</dbReference>
<dbReference type="InterPro" id="IPR036291">
    <property type="entry name" value="NAD(P)-bd_dom_sf"/>
</dbReference>
<dbReference type="InterPro" id="IPR046826">
    <property type="entry name" value="PDH_N"/>
</dbReference>
<dbReference type="Gene3D" id="3.40.50.720">
    <property type="entry name" value="NAD(P)-binding Rossmann-like Domain"/>
    <property type="match status" value="1"/>
</dbReference>
<accession>A0ABY7JH23</accession>
<keyword evidence="1" id="KW-0560">Oxidoreductase</keyword>
<dbReference type="Pfam" id="PF20463">
    <property type="entry name" value="PDH_C"/>
    <property type="match status" value="1"/>
</dbReference>
<dbReference type="InterPro" id="IPR050812">
    <property type="entry name" value="Preph/Arog_dehydrog"/>
</dbReference>
<dbReference type="Proteomes" id="UP001164794">
    <property type="component" value="Chromosome"/>
</dbReference>
<dbReference type="PANTHER" id="PTHR21363:SF0">
    <property type="entry name" value="PREPHENATE DEHYDROGENASE [NADP(+)]"/>
    <property type="match status" value="1"/>
</dbReference>
<protein>
    <submittedName>
        <fullName evidence="3">Prephenate dehydrogenase/arogenate dehydrogenase family protein</fullName>
    </submittedName>
</protein>
<dbReference type="Pfam" id="PF02153">
    <property type="entry name" value="PDH_N"/>
    <property type="match status" value="1"/>
</dbReference>
<evidence type="ECO:0000313" key="4">
    <source>
        <dbReference type="Proteomes" id="UP001164794"/>
    </source>
</evidence>
<organism evidence="3 4">
    <name type="scientific">Oxalobacter aliiformigenes</name>
    <dbReference type="NCBI Taxonomy" id="2946593"/>
    <lineage>
        <taxon>Bacteria</taxon>
        <taxon>Pseudomonadati</taxon>
        <taxon>Pseudomonadota</taxon>
        <taxon>Betaproteobacteria</taxon>
        <taxon>Burkholderiales</taxon>
        <taxon>Oxalobacteraceae</taxon>
        <taxon>Oxalobacter</taxon>
    </lineage>
</organism>
<name>A0ABY7JH23_9BURK</name>
<dbReference type="Gene3D" id="1.10.3660.10">
    <property type="entry name" value="6-phosphogluconate dehydrogenase C-terminal like domain"/>
    <property type="match status" value="1"/>
</dbReference>
<dbReference type="EMBL" id="CP098248">
    <property type="protein sequence ID" value="WAV96908.1"/>
    <property type="molecule type" value="Genomic_DNA"/>
</dbReference>
<evidence type="ECO:0000256" key="1">
    <source>
        <dbReference type="ARBA" id="ARBA00023002"/>
    </source>
</evidence>
<proteinExistence type="predicted"/>
<sequence length="296" mass="32730">MVPFKKIVICGVGLIGGSLALALRKNGYKGRIVGLERNREILSRAYALGIVDDAGSPMDETFRGADLLVLSVPVAQTGNVLKMVMPYLSAEMVVTDTGSTKTDVIAVAREVLAEKIDRFVPAHPIAGREMNGPDAAVDDLFTGKKTVITALSENRKDDIEKIAGLWEQCGSIIHYLSPDDHDNVFATVSHMPHLLAYGLVDYVANHAKSDLFFQYAASGFRDFTRIASSSPEMWRDITLANRAHLLTEMDAYLEELKNMRDLVEKADGPELEKIYANARRARMNWLNTIENSESKK</sequence>
<evidence type="ECO:0000259" key="2">
    <source>
        <dbReference type="PROSITE" id="PS51176"/>
    </source>
</evidence>
<dbReference type="RefSeq" id="WP_269264387.1">
    <property type="nucleotide sequence ID" value="NZ_CP098248.1"/>
</dbReference>